<dbReference type="STRING" id="158190.SpiGrapes_2481"/>
<dbReference type="HOGENOM" id="CLU_053947_2_0_12"/>
<dbReference type="eggNOG" id="COG0363">
    <property type="taxonomic scope" value="Bacteria"/>
</dbReference>
<proteinExistence type="predicted"/>
<dbReference type="RefSeq" id="WP_014271082.1">
    <property type="nucleotide sequence ID" value="NC_016633.1"/>
</dbReference>
<name>G8QTK1_SPHPG</name>
<dbReference type="GO" id="GO:0016853">
    <property type="term" value="F:isomerase activity"/>
    <property type="evidence" value="ECO:0007669"/>
    <property type="project" value="UniProtKB-KW"/>
</dbReference>
<evidence type="ECO:0000259" key="1">
    <source>
        <dbReference type="Pfam" id="PF01182"/>
    </source>
</evidence>
<reference evidence="2 3" key="1">
    <citation type="submission" date="2011-11" db="EMBL/GenBank/DDBJ databases">
        <title>Complete sequence of Spirochaeta sp. grapes.</title>
        <authorList>
            <consortium name="US DOE Joint Genome Institute"/>
            <person name="Lucas S."/>
            <person name="Han J."/>
            <person name="Lapidus A."/>
            <person name="Cheng J.-F."/>
            <person name="Goodwin L."/>
            <person name="Pitluck S."/>
            <person name="Peters L."/>
            <person name="Ovchinnikova G."/>
            <person name="Munk A.C."/>
            <person name="Detter J.C."/>
            <person name="Han C."/>
            <person name="Tapia R."/>
            <person name="Land M."/>
            <person name="Hauser L."/>
            <person name="Kyrpides N."/>
            <person name="Ivanova N."/>
            <person name="Pagani I."/>
            <person name="Ritalahtilisa K."/>
            <person name="Loeffler F."/>
            <person name="Woyke T."/>
        </authorList>
    </citation>
    <scope>NUCLEOTIDE SEQUENCE [LARGE SCALE GENOMIC DNA]</scope>
    <source>
        <strain evidence="3">ATCC BAA-1885 / DSM 22778 / Grapes</strain>
    </source>
</reference>
<dbReference type="Proteomes" id="UP000005632">
    <property type="component" value="Chromosome"/>
</dbReference>
<dbReference type="EMBL" id="CP003155">
    <property type="protein sequence ID" value="AEV30242.1"/>
    <property type="molecule type" value="Genomic_DNA"/>
</dbReference>
<feature type="domain" description="Glucosamine/galactosamine-6-phosphate isomerase" evidence="1">
    <location>
        <begin position="21"/>
        <end position="205"/>
    </location>
</feature>
<dbReference type="InterPro" id="IPR039104">
    <property type="entry name" value="6PGL"/>
</dbReference>
<dbReference type="Gene3D" id="3.40.50.1360">
    <property type="match status" value="1"/>
</dbReference>
<sequence>METLYLERLEDLSLLVHDDLIEYALISDGLLHVGIPGGRSAKPLVQGILSCPPEILSRLCIYLVDERLSGETNFSTLLDVGLKEAFASGLLKPEQLVVPQREKPLMGNDGKLSLLYLGVGEDGHIASLFPSSYPLLDEQGKEGIALVDNSPKPPAQRITVTYRGFRTWAKQAKIRLLFLGESKREALLRFLLGKEGASSLPCRFFVLEGFTVTVVTDLKGIPK</sequence>
<dbReference type="SUPFAM" id="SSF100950">
    <property type="entry name" value="NagB/RpiA/CoA transferase-like"/>
    <property type="match status" value="1"/>
</dbReference>
<accession>G8QTK1</accession>
<dbReference type="Pfam" id="PF01182">
    <property type="entry name" value="Glucosamine_iso"/>
    <property type="match status" value="1"/>
</dbReference>
<dbReference type="GO" id="GO:0005975">
    <property type="term" value="P:carbohydrate metabolic process"/>
    <property type="evidence" value="ECO:0007669"/>
    <property type="project" value="InterPro"/>
</dbReference>
<gene>
    <name evidence="2" type="ordered locus">SpiGrapes_2481</name>
</gene>
<dbReference type="InterPro" id="IPR006148">
    <property type="entry name" value="Glc/Gal-6P_isomerase"/>
</dbReference>
<protein>
    <submittedName>
        <fullName evidence="2">6-phosphogluconolactonase/glucosamine-6-phosphate isomerase/deaminase</fullName>
    </submittedName>
</protein>
<keyword evidence="2" id="KW-0413">Isomerase</keyword>
<evidence type="ECO:0000313" key="3">
    <source>
        <dbReference type="Proteomes" id="UP000005632"/>
    </source>
</evidence>
<dbReference type="AlphaFoldDB" id="G8QTK1"/>
<evidence type="ECO:0000313" key="2">
    <source>
        <dbReference type="EMBL" id="AEV30242.1"/>
    </source>
</evidence>
<dbReference type="InterPro" id="IPR037171">
    <property type="entry name" value="NagB/RpiA_transferase-like"/>
</dbReference>
<dbReference type="OrthoDB" id="9810967at2"/>
<keyword evidence="3" id="KW-1185">Reference proteome</keyword>
<dbReference type="KEGG" id="sgp:SpiGrapes_2481"/>
<dbReference type="PANTHER" id="PTHR11054">
    <property type="entry name" value="6-PHOSPHOGLUCONOLACTONASE"/>
    <property type="match status" value="1"/>
</dbReference>
<organism evidence="2 3">
    <name type="scientific">Sphaerochaeta pleomorpha (strain ATCC BAA-1885 / DSM 22778 / Grapes)</name>
    <dbReference type="NCBI Taxonomy" id="158190"/>
    <lineage>
        <taxon>Bacteria</taxon>
        <taxon>Pseudomonadati</taxon>
        <taxon>Spirochaetota</taxon>
        <taxon>Spirochaetia</taxon>
        <taxon>Spirochaetales</taxon>
        <taxon>Sphaerochaetaceae</taxon>
        <taxon>Sphaerochaeta</taxon>
    </lineage>
</organism>
<dbReference type="PANTHER" id="PTHR11054:SF0">
    <property type="entry name" value="6-PHOSPHOGLUCONOLACTONASE"/>
    <property type="match status" value="1"/>
</dbReference>